<reference evidence="2" key="1">
    <citation type="journal article" date="2023" name="G3 (Bethesda)">
        <title>Genome assembly and association tests identify interacting loci associated with vigor, precocity, and sex in interspecific pistachio rootstocks.</title>
        <authorList>
            <person name="Palmer W."/>
            <person name="Jacygrad E."/>
            <person name="Sagayaradj S."/>
            <person name="Cavanaugh K."/>
            <person name="Han R."/>
            <person name="Bertier L."/>
            <person name="Beede B."/>
            <person name="Kafkas S."/>
            <person name="Golino D."/>
            <person name="Preece J."/>
            <person name="Michelmore R."/>
        </authorList>
    </citation>
    <scope>NUCLEOTIDE SEQUENCE [LARGE SCALE GENOMIC DNA]</scope>
</reference>
<organism evidence="1 2">
    <name type="scientific">Pistacia integerrima</name>
    <dbReference type="NCBI Taxonomy" id="434235"/>
    <lineage>
        <taxon>Eukaryota</taxon>
        <taxon>Viridiplantae</taxon>
        <taxon>Streptophyta</taxon>
        <taxon>Embryophyta</taxon>
        <taxon>Tracheophyta</taxon>
        <taxon>Spermatophyta</taxon>
        <taxon>Magnoliopsida</taxon>
        <taxon>eudicotyledons</taxon>
        <taxon>Gunneridae</taxon>
        <taxon>Pentapetalae</taxon>
        <taxon>rosids</taxon>
        <taxon>malvids</taxon>
        <taxon>Sapindales</taxon>
        <taxon>Anacardiaceae</taxon>
        <taxon>Pistacia</taxon>
    </lineage>
</organism>
<evidence type="ECO:0000313" key="1">
    <source>
        <dbReference type="EMBL" id="KAJ0006757.1"/>
    </source>
</evidence>
<dbReference type="Proteomes" id="UP001163603">
    <property type="component" value="Chromosome 15"/>
</dbReference>
<name>A0ACC0WX92_9ROSI</name>
<evidence type="ECO:0000313" key="2">
    <source>
        <dbReference type="Proteomes" id="UP001163603"/>
    </source>
</evidence>
<protein>
    <submittedName>
        <fullName evidence="1">Uncharacterized protein</fullName>
    </submittedName>
</protein>
<sequence>MTVKLGVRCCPRDHSVLLVFAAFPFISIDQKESCYFWEQELRISGTYSKGGNEDAAFSPALVDDGVMVTFKKHQDEKFTHNRKDLRITQNG</sequence>
<proteinExistence type="predicted"/>
<dbReference type="EMBL" id="CM047750">
    <property type="protein sequence ID" value="KAJ0006757.1"/>
    <property type="molecule type" value="Genomic_DNA"/>
</dbReference>
<gene>
    <name evidence="1" type="ORF">Pint_28855</name>
</gene>
<keyword evidence="2" id="KW-1185">Reference proteome</keyword>
<comment type="caution">
    <text evidence="1">The sequence shown here is derived from an EMBL/GenBank/DDBJ whole genome shotgun (WGS) entry which is preliminary data.</text>
</comment>
<accession>A0ACC0WX92</accession>